<sequence length="130" mass="14962">MIYEYRPVEKPKHRRLKPKRGNHTAVSDKVRKEVDRRAAEATGYVVCERCGCSRPAFRFEKAHLENASQYGSGRVPWNIANLCGPKTHTGTCHQFADETAAGRAWKQQKQVELIDYYTNGEGRNYWPYDG</sequence>
<organism evidence="2 3">
    <name type="scientific">Paenibacillus alvei</name>
    <name type="common">Bacillus alvei</name>
    <dbReference type="NCBI Taxonomy" id="44250"/>
    <lineage>
        <taxon>Bacteria</taxon>
        <taxon>Bacillati</taxon>
        <taxon>Bacillota</taxon>
        <taxon>Bacilli</taxon>
        <taxon>Bacillales</taxon>
        <taxon>Paenibacillaceae</taxon>
        <taxon>Paenibacillus</taxon>
    </lineage>
</organism>
<feature type="region of interest" description="Disordered" evidence="1">
    <location>
        <begin position="1"/>
        <end position="29"/>
    </location>
</feature>
<dbReference type="RefSeq" id="WP_138186516.1">
    <property type="nucleotide sequence ID" value="NZ_LS992241.1"/>
</dbReference>
<accession>A0A383RC23</accession>
<dbReference type="AlphaFoldDB" id="A0A383RC23"/>
<evidence type="ECO:0008006" key="4">
    <source>
        <dbReference type="Google" id="ProtNLM"/>
    </source>
</evidence>
<feature type="compositionally biased region" description="Basic residues" evidence="1">
    <location>
        <begin position="11"/>
        <end position="22"/>
    </location>
</feature>
<evidence type="ECO:0000313" key="3">
    <source>
        <dbReference type="Proteomes" id="UP000304148"/>
    </source>
</evidence>
<proteinExistence type="predicted"/>
<evidence type="ECO:0000256" key="1">
    <source>
        <dbReference type="SAM" id="MobiDB-lite"/>
    </source>
</evidence>
<reference evidence="3" key="1">
    <citation type="submission" date="2018-08" db="EMBL/GenBank/DDBJ databases">
        <authorList>
            <person name="Chevrot R."/>
        </authorList>
    </citation>
    <scope>NUCLEOTIDE SEQUENCE [LARGE SCALE GENOMIC DNA]</scope>
</reference>
<dbReference type="Proteomes" id="UP000304148">
    <property type="component" value="Chromosome"/>
</dbReference>
<dbReference type="EMBL" id="LS992241">
    <property type="protein sequence ID" value="SYX84647.1"/>
    <property type="molecule type" value="Genomic_DNA"/>
</dbReference>
<evidence type="ECO:0000313" key="2">
    <source>
        <dbReference type="EMBL" id="SYX84647.1"/>
    </source>
</evidence>
<protein>
    <recommendedName>
        <fullName evidence="4">HNH endonuclease</fullName>
    </recommendedName>
</protein>
<feature type="compositionally biased region" description="Basic and acidic residues" evidence="1">
    <location>
        <begin position="1"/>
        <end position="10"/>
    </location>
</feature>
<gene>
    <name evidence="2" type="ORF">PBLR_13069</name>
</gene>
<name>A0A383RC23_PAEAL</name>